<keyword evidence="5" id="KW-1185">Reference proteome</keyword>
<evidence type="ECO:0000256" key="1">
    <source>
        <dbReference type="ARBA" id="ARBA00022679"/>
    </source>
</evidence>
<keyword evidence="1" id="KW-0808">Transferase</keyword>
<keyword evidence="2" id="KW-0012">Acyltransferase</keyword>
<evidence type="ECO:0000256" key="2">
    <source>
        <dbReference type="ARBA" id="ARBA00023315"/>
    </source>
</evidence>
<dbReference type="PANTHER" id="PTHR43420">
    <property type="entry name" value="ACETYLTRANSFERASE"/>
    <property type="match status" value="1"/>
</dbReference>
<dbReference type="PROSITE" id="PS51186">
    <property type="entry name" value="GNAT"/>
    <property type="match status" value="1"/>
</dbReference>
<dbReference type="Proteomes" id="UP001501074">
    <property type="component" value="Unassembled WGS sequence"/>
</dbReference>
<accession>A0ABP6YWE3</accession>
<dbReference type="EMBL" id="BAAAZO010000001">
    <property type="protein sequence ID" value="GAA3590786.1"/>
    <property type="molecule type" value="Genomic_DNA"/>
</dbReference>
<organism evidence="4 5">
    <name type="scientific">Kineosporia mesophila</name>
    <dbReference type="NCBI Taxonomy" id="566012"/>
    <lineage>
        <taxon>Bacteria</taxon>
        <taxon>Bacillati</taxon>
        <taxon>Actinomycetota</taxon>
        <taxon>Actinomycetes</taxon>
        <taxon>Kineosporiales</taxon>
        <taxon>Kineosporiaceae</taxon>
        <taxon>Kineosporia</taxon>
    </lineage>
</organism>
<dbReference type="InterPro" id="IPR000182">
    <property type="entry name" value="GNAT_dom"/>
</dbReference>
<dbReference type="CDD" id="cd04301">
    <property type="entry name" value="NAT_SF"/>
    <property type="match status" value="1"/>
</dbReference>
<dbReference type="RefSeq" id="WP_231485442.1">
    <property type="nucleotide sequence ID" value="NZ_BAAAZO010000001.1"/>
</dbReference>
<comment type="caution">
    <text evidence="4">The sequence shown here is derived from an EMBL/GenBank/DDBJ whole genome shotgun (WGS) entry which is preliminary data.</text>
</comment>
<feature type="domain" description="N-acetyltransferase" evidence="3">
    <location>
        <begin position="191"/>
        <end position="338"/>
    </location>
</feature>
<dbReference type="InterPro" id="IPR016181">
    <property type="entry name" value="Acyl_CoA_acyltransferase"/>
</dbReference>
<evidence type="ECO:0000259" key="3">
    <source>
        <dbReference type="PROSITE" id="PS51186"/>
    </source>
</evidence>
<name>A0ABP6YWE3_9ACTN</name>
<dbReference type="InterPro" id="IPR050680">
    <property type="entry name" value="YpeA/RimI_acetyltransf"/>
</dbReference>
<dbReference type="Pfam" id="PF24553">
    <property type="entry name" value="Rv0428c_C"/>
    <property type="match status" value="1"/>
</dbReference>
<protein>
    <submittedName>
        <fullName evidence="4">GNAT family N-acetyltransferase</fullName>
    </submittedName>
</protein>
<reference evidence="5" key="1">
    <citation type="journal article" date="2019" name="Int. J. Syst. Evol. Microbiol.">
        <title>The Global Catalogue of Microorganisms (GCM) 10K type strain sequencing project: providing services to taxonomists for standard genome sequencing and annotation.</title>
        <authorList>
            <consortium name="The Broad Institute Genomics Platform"/>
            <consortium name="The Broad Institute Genome Sequencing Center for Infectious Disease"/>
            <person name="Wu L."/>
            <person name="Ma J."/>
        </authorList>
    </citation>
    <scope>NUCLEOTIDE SEQUENCE [LARGE SCALE GENOMIC DNA]</scope>
    <source>
        <strain evidence="5">JCM 16902</strain>
    </source>
</reference>
<dbReference type="InterPro" id="IPR056935">
    <property type="entry name" value="Rv0428c-like_C"/>
</dbReference>
<evidence type="ECO:0000313" key="4">
    <source>
        <dbReference type="EMBL" id="GAA3590786.1"/>
    </source>
</evidence>
<gene>
    <name evidence="4" type="ORF">GCM10022223_01620</name>
</gene>
<sequence length="338" mass="36047">MSTKPSAQDWAGHIGSRVVVRRRDASGLHDVLGELLAVNEQTLTVAGRHGPVDVPLNSIVAGKPVPPKASRPAPPHRALSVADLELAMAKHWQAAEQDWLGGWLLRATEGFTNRANSVLAVGEPGMQLDVAVVEVVDWYSERGLKPVAAAPEPRLDDGDTDQLLAAASAFEAEGWTQVPGSITVVMTAATGEVRGLAPRLGGPALPEGLTLTLTDEPDPAWISQYHYRGQAVPDHGVRLLTSAPRQVFASLRTDAGEVAGVVRGSLAESWAGLTAMEVAPSWRRRGLASALIGVIADWGWENGARSIFLQVAEDNVNALATYEKAGFTHHHRYSYLAP</sequence>
<proteinExistence type="predicted"/>
<dbReference type="PANTHER" id="PTHR43420:SF44">
    <property type="entry name" value="ACETYLTRANSFERASE YPEA"/>
    <property type="match status" value="1"/>
</dbReference>
<dbReference type="Gene3D" id="3.40.630.30">
    <property type="match status" value="1"/>
</dbReference>
<evidence type="ECO:0000313" key="5">
    <source>
        <dbReference type="Proteomes" id="UP001501074"/>
    </source>
</evidence>
<dbReference type="SUPFAM" id="SSF55729">
    <property type="entry name" value="Acyl-CoA N-acyltransferases (Nat)"/>
    <property type="match status" value="1"/>
</dbReference>